<evidence type="ECO:0000256" key="2">
    <source>
        <dbReference type="ARBA" id="ARBA00022670"/>
    </source>
</evidence>
<accession>A0ABN3SH40</accession>
<feature type="domain" description="Peptidase M3A/M3B catalytic" evidence="9">
    <location>
        <begin position="275"/>
        <end position="713"/>
    </location>
</feature>
<keyword evidence="3 7" id="KW-0479">Metal-binding</keyword>
<keyword evidence="6 7" id="KW-0482">Metalloprotease</keyword>
<evidence type="ECO:0000256" key="5">
    <source>
        <dbReference type="ARBA" id="ARBA00022833"/>
    </source>
</evidence>
<keyword evidence="2 7" id="KW-0645">Protease</keyword>
<feature type="compositionally biased region" description="Polar residues" evidence="8">
    <location>
        <begin position="7"/>
        <end position="16"/>
    </location>
</feature>
<keyword evidence="11" id="KW-1185">Reference proteome</keyword>
<dbReference type="PANTHER" id="PTHR43660:SF1">
    <property type="entry name" value="DIPEPTIDYL CARBOXYPEPTIDASE"/>
    <property type="match status" value="1"/>
</dbReference>
<dbReference type="InterPro" id="IPR045090">
    <property type="entry name" value="Pept_M3A_M3B"/>
</dbReference>
<evidence type="ECO:0000256" key="6">
    <source>
        <dbReference type="ARBA" id="ARBA00023049"/>
    </source>
</evidence>
<feature type="compositionally biased region" description="Low complexity" evidence="8">
    <location>
        <begin position="17"/>
        <end position="37"/>
    </location>
</feature>
<dbReference type="CDD" id="cd06456">
    <property type="entry name" value="M3A_DCP"/>
    <property type="match status" value="1"/>
</dbReference>
<dbReference type="InterPro" id="IPR024079">
    <property type="entry name" value="MetalloPept_cat_dom_sf"/>
</dbReference>
<proteinExistence type="inferred from homology"/>
<evidence type="ECO:0000256" key="1">
    <source>
        <dbReference type="ARBA" id="ARBA00006040"/>
    </source>
</evidence>
<protein>
    <submittedName>
        <fullName evidence="10">M3 family metallopeptidase</fullName>
    </submittedName>
</protein>
<keyword evidence="4 7" id="KW-0378">Hydrolase</keyword>
<comment type="similarity">
    <text evidence="1 7">Belongs to the peptidase M3 family.</text>
</comment>
<comment type="cofactor">
    <cofactor evidence="7">
        <name>Zn(2+)</name>
        <dbReference type="ChEBI" id="CHEBI:29105"/>
    </cofactor>
    <text evidence="7">Binds 1 zinc ion.</text>
</comment>
<sequence length="720" mass="77602">MARVGSDSVTSAKSSETSPGSPTTAGAGARSATAPDAAGRRAHDAASNPFFTPSELPYGLPPFARIRHGHFLPAFERGVDEQLAEVAAIGASPDPPTFENTVAALERSGAVLRRVSAVFFNKANADADRATQELEAEIVPRLAAHEDALLLDPALFARLEALHDGRGGLGLDGEQERLLARHHGARVRAGARLAPAQQQRLRELNARIATLCTEFRQNLRADTAAAALVVERAEELAGLPADEVAAAAENARALGHDGAFVLSLLNFTNQPQLAALEDAALRERLLAASMGRGGAANAAVAVTVARLRAERAALLGHPHHASWQVADQTAGTAGAVEEMFEKLIGPAVAHAEREGAALAAAAGVPEVGAADWQFFAERVRRERFDLDAAALRPYLELEAVLRDGVFHAATLVYGITFTERRDLVAYHPDARVFEVHDADGGPLGLYLGDFHARESKRGGAWMNELVTQSHLLGQRPVVVNNLNIAKPAAGEPVLLNWHEVTTLFHEFGHALHGLFSDVRYPLVAGTEVPRDFVEFPSQVNEMWAEWPEVLARYARHHRTGEPMPPELPAKLREAERFGEGFDSVEHLSAAVLDWAWHTLPAAELPDADGVAAFEAAVLARHGLAHPAIPPRYRTGYFAHVFGGGYAAGYYGYRWAEVLDADTVRWFRENGRTVRESGEVFRRELLSRGNSVDPMAAFRAVVGHDPDFGPLLARRGAADAT</sequence>
<name>A0ABN3SH40_9ACTN</name>
<evidence type="ECO:0000256" key="3">
    <source>
        <dbReference type="ARBA" id="ARBA00022723"/>
    </source>
</evidence>
<evidence type="ECO:0000256" key="8">
    <source>
        <dbReference type="SAM" id="MobiDB-lite"/>
    </source>
</evidence>
<gene>
    <name evidence="10" type="ORF">GCM10009864_55910</name>
</gene>
<feature type="region of interest" description="Disordered" evidence="8">
    <location>
        <begin position="1"/>
        <end position="51"/>
    </location>
</feature>
<dbReference type="SUPFAM" id="SSF55486">
    <property type="entry name" value="Metalloproteases ('zincins'), catalytic domain"/>
    <property type="match status" value="1"/>
</dbReference>
<dbReference type="PANTHER" id="PTHR43660">
    <property type="entry name" value="DIPEPTIDYL CARBOXYPEPTIDASE"/>
    <property type="match status" value="1"/>
</dbReference>
<dbReference type="Proteomes" id="UP001500994">
    <property type="component" value="Unassembled WGS sequence"/>
</dbReference>
<dbReference type="InterPro" id="IPR034005">
    <property type="entry name" value="M3A_DCP"/>
</dbReference>
<dbReference type="EMBL" id="BAAARK010000021">
    <property type="protein sequence ID" value="GAA2677165.1"/>
    <property type="molecule type" value="Genomic_DNA"/>
</dbReference>
<dbReference type="Pfam" id="PF01432">
    <property type="entry name" value="Peptidase_M3"/>
    <property type="match status" value="1"/>
</dbReference>
<organism evidence="10 11">
    <name type="scientific">Streptomyces lunalinharesii</name>
    <dbReference type="NCBI Taxonomy" id="333384"/>
    <lineage>
        <taxon>Bacteria</taxon>
        <taxon>Bacillati</taxon>
        <taxon>Actinomycetota</taxon>
        <taxon>Actinomycetes</taxon>
        <taxon>Kitasatosporales</taxon>
        <taxon>Streptomycetaceae</taxon>
        <taxon>Streptomyces</taxon>
    </lineage>
</organism>
<evidence type="ECO:0000313" key="10">
    <source>
        <dbReference type="EMBL" id="GAA2677165.1"/>
    </source>
</evidence>
<dbReference type="InterPro" id="IPR001567">
    <property type="entry name" value="Pept_M3A_M3B_dom"/>
</dbReference>
<evidence type="ECO:0000256" key="7">
    <source>
        <dbReference type="RuleBase" id="RU003435"/>
    </source>
</evidence>
<dbReference type="Gene3D" id="1.10.1370.10">
    <property type="entry name" value="Neurolysin, domain 3"/>
    <property type="match status" value="1"/>
</dbReference>
<evidence type="ECO:0000256" key="4">
    <source>
        <dbReference type="ARBA" id="ARBA00022801"/>
    </source>
</evidence>
<dbReference type="InterPro" id="IPR024077">
    <property type="entry name" value="Neurolysin/TOP_dom2"/>
</dbReference>
<comment type="caution">
    <text evidence="10">The sequence shown here is derived from an EMBL/GenBank/DDBJ whole genome shotgun (WGS) entry which is preliminary data.</text>
</comment>
<dbReference type="Gene3D" id="1.10.1370.40">
    <property type="match status" value="1"/>
</dbReference>
<keyword evidence="5 7" id="KW-0862">Zinc</keyword>
<evidence type="ECO:0000313" key="11">
    <source>
        <dbReference type="Proteomes" id="UP001500994"/>
    </source>
</evidence>
<evidence type="ECO:0000259" key="9">
    <source>
        <dbReference type="Pfam" id="PF01432"/>
    </source>
</evidence>
<reference evidence="10 11" key="1">
    <citation type="journal article" date="2019" name="Int. J. Syst. Evol. Microbiol.">
        <title>The Global Catalogue of Microorganisms (GCM) 10K type strain sequencing project: providing services to taxonomists for standard genome sequencing and annotation.</title>
        <authorList>
            <consortium name="The Broad Institute Genomics Platform"/>
            <consortium name="The Broad Institute Genome Sequencing Center for Infectious Disease"/>
            <person name="Wu L."/>
            <person name="Ma J."/>
        </authorList>
    </citation>
    <scope>NUCLEOTIDE SEQUENCE [LARGE SCALE GENOMIC DNA]</scope>
    <source>
        <strain evidence="10 11">JCM 16374</strain>
    </source>
</reference>
<dbReference type="Gene3D" id="3.40.390.10">
    <property type="entry name" value="Collagenase (Catalytic Domain)"/>
    <property type="match status" value="1"/>
</dbReference>